<protein>
    <submittedName>
        <fullName evidence="1">Uncharacterized protein</fullName>
    </submittedName>
</protein>
<name>A0AAD7GCC3_MYCRO</name>
<organism evidence="1 2">
    <name type="scientific">Mycena rosella</name>
    <name type="common">Pink bonnet</name>
    <name type="synonym">Agaricus rosellus</name>
    <dbReference type="NCBI Taxonomy" id="1033263"/>
    <lineage>
        <taxon>Eukaryota</taxon>
        <taxon>Fungi</taxon>
        <taxon>Dikarya</taxon>
        <taxon>Basidiomycota</taxon>
        <taxon>Agaricomycotina</taxon>
        <taxon>Agaricomycetes</taxon>
        <taxon>Agaricomycetidae</taxon>
        <taxon>Agaricales</taxon>
        <taxon>Marasmiineae</taxon>
        <taxon>Mycenaceae</taxon>
        <taxon>Mycena</taxon>
    </lineage>
</organism>
<dbReference type="Proteomes" id="UP001221757">
    <property type="component" value="Unassembled WGS sequence"/>
</dbReference>
<gene>
    <name evidence="1" type="ORF">B0H17DRAFT_1135925</name>
</gene>
<evidence type="ECO:0000313" key="2">
    <source>
        <dbReference type="Proteomes" id="UP001221757"/>
    </source>
</evidence>
<dbReference type="AlphaFoldDB" id="A0AAD7GCC3"/>
<accession>A0AAD7GCC3</accession>
<keyword evidence="2" id="KW-1185">Reference proteome</keyword>
<sequence>MLLSCTFSFPVSSLADLVHLITRSPPLPTLVISFYGHHFLPSSVEAVSALDYPYTTMANEPFEALLFGRQWNPEGHSLTLSCDVHEDVGMLFILKLGQVSCLVKDEYKRGMCIVPQIKEPTDTLIWCAVRGTSVDIHIDYGEEHCNFHEVVDSTLQTRMPMTKVEWNLEPGQWIIAQVTLRHCQTSVKSFCIVASELRVADIAA</sequence>
<reference evidence="1" key="1">
    <citation type="submission" date="2023-03" db="EMBL/GenBank/DDBJ databases">
        <title>Massive genome expansion in bonnet fungi (Mycena s.s.) driven by repeated elements and novel gene families across ecological guilds.</title>
        <authorList>
            <consortium name="Lawrence Berkeley National Laboratory"/>
            <person name="Harder C.B."/>
            <person name="Miyauchi S."/>
            <person name="Viragh M."/>
            <person name="Kuo A."/>
            <person name="Thoen E."/>
            <person name="Andreopoulos B."/>
            <person name="Lu D."/>
            <person name="Skrede I."/>
            <person name="Drula E."/>
            <person name="Henrissat B."/>
            <person name="Morin E."/>
            <person name="Kohler A."/>
            <person name="Barry K."/>
            <person name="LaButti K."/>
            <person name="Morin E."/>
            <person name="Salamov A."/>
            <person name="Lipzen A."/>
            <person name="Mereny Z."/>
            <person name="Hegedus B."/>
            <person name="Baldrian P."/>
            <person name="Stursova M."/>
            <person name="Weitz H."/>
            <person name="Taylor A."/>
            <person name="Grigoriev I.V."/>
            <person name="Nagy L.G."/>
            <person name="Martin F."/>
            <person name="Kauserud H."/>
        </authorList>
    </citation>
    <scope>NUCLEOTIDE SEQUENCE</scope>
    <source>
        <strain evidence="1">CBHHK067</strain>
    </source>
</reference>
<evidence type="ECO:0000313" key="1">
    <source>
        <dbReference type="EMBL" id="KAJ7687911.1"/>
    </source>
</evidence>
<proteinExistence type="predicted"/>
<dbReference type="EMBL" id="JARKIE010000083">
    <property type="protein sequence ID" value="KAJ7687911.1"/>
    <property type="molecule type" value="Genomic_DNA"/>
</dbReference>
<comment type="caution">
    <text evidence="1">The sequence shown here is derived from an EMBL/GenBank/DDBJ whole genome shotgun (WGS) entry which is preliminary data.</text>
</comment>